<evidence type="ECO:0000256" key="2">
    <source>
        <dbReference type="SAM" id="Phobius"/>
    </source>
</evidence>
<evidence type="ECO:0000313" key="4">
    <source>
        <dbReference type="Proteomes" id="UP000240536"/>
    </source>
</evidence>
<gene>
    <name evidence="3" type="ORF">Aphrodite1_0062</name>
</gene>
<evidence type="ECO:0000256" key="1">
    <source>
        <dbReference type="SAM" id="MobiDB-lite"/>
    </source>
</evidence>
<keyword evidence="2" id="KW-0812">Transmembrane</keyword>
<feature type="compositionally biased region" description="Basic and acidic residues" evidence="1">
    <location>
        <begin position="11"/>
        <end position="50"/>
    </location>
</feature>
<protein>
    <submittedName>
        <fullName evidence="3">Uncharacterized protein</fullName>
    </submittedName>
</protein>
<name>A0A2I7QI41_9CAUD</name>
<sequence length="147" mass="15319">MSNKNQNKNAGKNEAEYVDDFEKYEGPKTEETKGSDKDQGTSEASKKETPVNEGKQGINLYSLVGGLIAGGAVSAYTRSTTAAITTAGAVGGASYYLGKQDRERSMVKDVAIGAAVGVVSATAGSMLGSLFDNPDAEELETIPTQQD</sequence>
<keyword evidence="2" id="KW-1133">Transmembrane helix</keyword>
<accession>A0A2I7QI41</accession>
<dbReference type="EMBL" id="MG720308">
    <property type="protein sequence ID" value="AUR81059.1"/>
    <property type="molecule type" value="Genomic_DNA"/>
</dbReference>
<organism evidence="3 4">
    <name type="scientific">Vibrio phage Aphrodite1</name>
    <dbReference type="NCBI Taxonomy" id="2070057"/>
    <lineage>
        <taxon>Viruses</taxon>
        <taxon>Duplodnaviria</taxon>
        <taxon>Heunggongvirae</taxon>
        <taxon>Uroviricota</taxon>
        <taxon>Caudoviricetes</taxon>
        <taxon>Chimalliviridae</taxon>
        <taxon>Gorgonvirinae</taxon>
        <taxon>Aphroditevirus</taxon>
        <taxon>Aphroditevirus aphrodite1</taxon>
    </lineage>
</organism>
<feature type="compositionally biased region" description="Polar residues" evidence="1">
    <location>
        <begin position="1"/>
        <end position="10"/>
    </location>
</feature>
<evidence type="ECO:0000313" key="3">
    <source>
        <dbReference type="EMBL" id="AUR81059.1"/>
    </source>
</evidence>
<keyword evidence="2" id="KW-0472">Membrane</keyword>
<proteinExistence type="predicted"/>
<feature type="transmembrane region" description="Helical" evidence="2">
    <location>
        <begin position="58"/>
        <end position="76"/>
    </location>
</feature>
<keyword evidence="4" id="KW-1185">Reference proteome</keyword>
<feature type="transmembrane region" description="Helical" evidence="2">
    <location>
        <begin position="82"/>
        <end position="98"/>
    </location>
</feature>
<dbReference type="Proteomes" id="UP000240536">
    <property type="component" value="Segment"/>
</dbReference>
<reference evidence="4" key="1">
    <citation type="submission" date="2017-12" db="EMBL/GenBank/DDBJ databases">
        <title>Phage resistance in Vibrio sp. unravels a complex metabolic adaptation strategy.</title>
        <authorList>
            <person name="Skliros D."/>
            <person name="Kalatzis P.G."/>
            <person name="Katharios P."/>
            <person name="Flemetakis E."/>
        </authorList>
    </citation>
    <scope>NUCLEOTIDE SEQUENCE [LARGE SCALE GENOMIC DNA]</scope>
</reference>
<feature type="region of interest" description="Disordered" evidence="1">
    <location>
        <begin position="1"/>
        <end position="55"/>
    </location>
</feature>
<feature type="transmembrane region" description="Helical" evidence="2">
    <location>
        <begin position="110"/>
        <end position="131"/>
    </location>
</feature>